<dbReference type="RefSeq" id="WP_088554930.1">
    <property type="nucleotide sequence ID" value="NZ_BDGJ01000168.1"/>
</dbReference>
<dbReference type="InterPro" id="IPR006094">
    <property type="entry name" value="Oxid_FAD_bind_N"/>
</dbReference>
<evidence type="ECO:0000256" key="3">
    <source>
        <dbReference type="ARBA" id="ARBA00023002"/>
    </source>
</evidence>
<evidence type="ECO:0000259" key="4">
    <source>
        <dbReference type="PROSITE" id="PS51387"/>
    </source>
</evidence>
<keyword evidence="1" id="KW-0285">Flavoprotein</keyword>
<proteinExistence type="predicted"/>
<evidence type="ECO:0000256" key="1">
    <source>
        <dbReference type="ARBA" id="ARBA00022630"/>
    </source>
</evidence>
<protein>
    <submittedName>
        <fullName evidence="5">FAD/FMN-dependent dehydrogenase</fullName>
    </submittedName>
</protein>
<name>A0A1Z5HW72_9FIRM</name>
<accession>A0A1Z5HW72</accession>
<dbReference type="SUPFAM" id="SSF56176">
    <property type="entry name" value="FAD-binding/transporter-associated domain-like"/>
    <property type="match status" value="1"/>
</dbReference>
<dbReference type="EMBL" id="BDGJ01000168">
    <property type="protein sequence ID" value="GAW93786.1"/>
    <property type="molecule type" value="Genomic_DNA"/>
</dbReference>
<dbReference type="GO" id="GO:0016491">
    <property type="term" value="F:oxidoreductase activity"/>
    <property type="evidence" value="ECO:0007669"/>
    <property type="project" value="UniProtKB-KW"/>
</dbReference>
<reference evidence="6" key="1">
    <citation type="journal article" date="2017" name="Appl. Environ. Microbiol.">
        <title>Genomic analysis of Calderihabitans maritimus KKC1, a thermophilic hydrogenogenic carboxydotrophic bacterium isolated from marine sediment.</title>
        <authorList>
            <person name="Omae K."/>
            <person name="Yoneda Y."/>
            <person name="Fukuyama Y."/>
            <person name="Yoshida T."/>
            <person name="Sako Y."/>
        </authorList>
    </citation>
    <scope>NUCLEOTIDE SEQUENCE [LARGE SCALE GENOMIC DNA]</scope>
    <source>
        <strain evidence="6">KKC1</strain>
    </source>
</reference>
<dbReference type="GO" id="GO:0071949">
    <property type="term" value="F:FAD binding"/>
    <property type="evidence" value="ECO:0007669"/>
    <property type="project" value="InterPro"/>
</dbReference>
<dbReference type="SUPFAM" id="SSF55103">
    <property type="entry name" value="FAD-linked oxidases, C-terminal domain"/>
    <property type="match status" value="1"/>
</dbReference>
<dbReference type="InterPro" id="IPR016169">
    <property type="entry name" value="FAD-bd_PCMH_sub2"/>
</dbReference>
<dbReference type="PANTHER" id="PTHR11748:SF103">
    <property type="entry name" value="GLYCOLATE OXIDASE SUBUNIT GLCE"/>
    <property type="match status" value="1"/>
</dbReference>
<organism evidence="5 6">
    <name type="scientific">Calderihabitans maritimus</name>
    <dbReference type="NCBI Taxonomy" id="1246530"/>
    <lineage>
        <taxon>Bacteria</taxon>
        <taxon>Bacillati</taxon>
        <taxon>Bacillota</taxon>
        <taxon>Clostridia</taxon>
        <taxon>Neomoorellales</taxon>
        <taxon>Calderihabitantaceae</taxon>
        <taxon>Calderihabitans</taxon>
    </lineage>
</organism>
<dbReference type="OrthoDB" id="9767256at2"/>
<dbReference type="Gene3D" id="3.30.465.10">
    <property type="match status" value="1"/>
</dbReference>
<comment type="caution">
    <text evidence="5">The sequence shown here is derived from an EMBL/GenBank/DDBJ whole genome shotgun (WGS) entry which is preliminary data.</text>
</comment>
<evidence type="ECO:0000256" key="2">
    <source>
        <dbReference type="ARBA" id="ARBA00022827"/>
    </source>
</evidence>
<evidence type="ECO:0000313" key="6">
    <source>
        <dbReference type="Proteomes" id="UP000197032"/>
    </source>
</evidence>
<gene>
    <name evidence="5" type="ORF">KKC1_29130</name>
</gene>
<dbReference type="Proteomes" id="UP000197032">
    <property type="component" value="Unassembled WGS sequence"/>
</dbReference>
<evidence type="ECO:0000313" key="5">
    <source>
        <dbReference type="EMBL" id="GAW93786.1"/>
    </source>
</evidence>
<keyword evidence="6" id="KW-1185">Reference proteome</keyword>
<dbReference type="AlphaFoldDB" id="A0A1Z5HW72"/>
<keyword evidence="3" id="KW-0560">Oxidoreductase</keyword>
<dbReference type="Pfam" id="PF01565">
    <property type="entry name" value="FAD_binding_4"/>
    <property type="match status" value="1"/>
</dbReference>
<sequence length="430" mass="48585">MERGKLVRSLAQIVGSSNVTTEPEQIIACGFRMESRPEVLVFPGSKEELQEIVWWAINEELPLVPLGSGSEIRRVLDSFQRGIGVSLQRLNRFVELEPDNLSVRVEAGAVNSELQEVLCRNNLFLPVFPDYPQSTIGGEVAADTAGRKRYRYGSIGDYVLGLEFISPGGKLVKTGGKTVKNVSGYDFTKLLAGSWGTLGVITEVTLKLRPLPEVESLVLVSFDGFSNALEMAWELMGRRLTIVSLEILWPASQWRLLDCPGEIILLVVLEGSREAVTEHRKQVQEVITGRPAQWIDERLAISRFWENYHRFRWEMKTSNFFSANFDKRLTAEIVERIFSKSEKMDMQVGLDVGSGVLDFSLTNYNEMPRNLLERWLFLQAEYGEDRVRLSFAAPSKQLLLEKLWPKIDPQGIMFPTNALLRGVNRGSGNR</sequence>
<dbReference type="InterPro" id="IPR036318">
    <property type="entry name" value="FAD-bd_PCMH-like_sf"/>
</dbReference>
<dbReference type="PROSITE" id="PS51387">
    <property type="entry name" value="FAD_PCMH"/>
    <property type="match status" value="1"/>
</dbReference>
<dbReference type="InterPro" id="IPR016164">
    <property type="entry name" value="FAD-linked_Oxase-like_C"/>
</dbReference>
<dbReference type="PANTHER" id="PTHR11748">
    <property type="entry name" value="D-LACTATE DEHYDROGENASE"/>
    <property type="match status" value="1"/>
</dbReference>
<feature type="domain" description="FAD-binding PCMH-type" evidence="4">
    <location>
        <begin position="33"/>
        <end position="211"/>
    </location>
</feature>
<dbReference type="InterPro" id="IPR016166">
    <property type="entry name" value="FAD-bd_PCMH"/>
</dbReference>
<keyword evidence="2" id="KW-0274">FAD</keyword>